<dbReference type="GO" id="GO:0005975">
    <property type="term" value="P:carbohydrate metabolic process"/>
    <property type="evidence" value="ECO:0007669"/>
    <property type="project" value="UniProtKB-ARBA"/>
</dbReference>
<keyword evidence="3" id="KW-0732">Signal</keyword>
<evidence type="ECO:0000256" key="3">
    <source>
        <dbReference type="SAM" id="SignalP"/>
    </source>
</evidence>
<gene>
    <name evidence="4" type="ORF">F5897_000539</name>
</gene>
<organism evidence="4 5">
    <name type="scientific">Canibacter oris</name>
    <dbReference type="NCBI Taxonomy" id="1365628"/>
    <lineage>
        <taxon>Bacteria</taxon>
        <taxon>Bacillati</taxon>
        <taxon>Actinomycetota</taxon>
        <taxon>Actinomycetes</taxon>
        <taxon>Micrococcales</taxon>
        <taxon>Microbacteriaceae</taxon>
        <taxon>Canibacter</taxon>
    </lineage>
</organism>
<keyword evidence="2" id="KW-1133">Transmembrane helix</keyword>
<sequence length="719" mass="78887">MRKIFSALSITLLGLNFFPAATTATTHPAVQATTTPAVQAATKVAEQAKTKIIEQAKTKIIEQAKTKIIEQTTREFKLPGITPLPTAYGDLHFFHVSHDLTIEPGGPPINAPIKIDGYLTCSNYPGIYFSNSTIFNYSAGQTTYSKINEYVGWQPEGFVCEFRPRTSTAPHGYTWETGTYSNDGKYPNLFYDETTIDQYEDLLVDSRQHTFKFQWKLVKKPQIIDPPQLTISDPCGPNNAVWQNPPQIPGVQWSKNFDGTPVAAVNRGLAFPTPSPGVYSSYHYYGKPQDSNTPCISNIQLKMSGGRFPDTDHQFVMSWQQDSPRITNGSTSARTNIQGADPTFSVTSAPVTTSPNATGTIKISTRPRASYSRDYKTEINCYYTSSTGERVDVPAHRTDSATHFWSVTMPSTAQQTICEANVIPNFGFVSVDSFNGGYAANLTAEVIQQQQPTTGQQNWVLYPEGKTPGTVDLSKPFHGVELSQGVFHFYEHKPGIYYLELASTPEGYVPAGLQTTDTANVSKVTINTQGTRKTYFKIKVNPGETHTVPFYLQQKLGNLEFHNTALTHEGPLLEGSTWQLSGTSGGIYQQHNLTDGPLTITDCVAAAANECTGYDTDPAAGKFSIPNLEWGDYTLSQTQASPGYKLPDAHLATRQFTINQNTLQSSFTGANSFVNEYSDVPSIPHTGGLGRDHLLLSGIFVLLLAGAATVLLQRRAKHQ</sequence>
<name>A0A840DMJ7_9MICO</name>
<accession>A0A840DMJ7</accession>
<evidence type="ECO:0000256" key="1">
    <source>
        <dbReference type="SAM" id="MobiDB-lite"/>
    </source>
</evidence>
<dbReference type="RefSeq" id="WP_183304373.1">
    <property type="nucleotide sequence ID" value="NZ_JACIFD010000004.1"/>
</dbReference>
<evidence type="ECO:0000313" key="4">
    <source>
        <dbReference type="EMBL" id="MBB4071247.1"/>
    </source>
</evidence>
<proteinExistence type="predicted"/>
<evidence type="ECO:0008006" key="6">
    <source>
        <dbReference type="Google" id="ProtNLM"/>
    </source>
</evidence>
<keyword evidence="2" id="KW-0812">Transmembrane</keyword>
<dbReference type="InterPro" id="IPR013783">
    <property type="entry name" value="Ig-like_fold"/>
</dbReference>
<feature type="chain" id="PRO_5032754153" description="Prealbumin-like fold domain-containing protein" evidence="3">
    <location>
        <begin position="24"/>
        <end position="719"/>
    </location>
</feature>
<feature type="signal peptide" evidence="3">
    <location>
        <begin position="1"/>
        <end position="23"/>
    </location>
</feature>
<feature type="transmembrane region" description="Helical" evidence="2">
    <location>
        <begin position="694"/>
        <end position="712"/>
    </location>
</feature>
<reference evidence="4" key="1">
    <citation type="submission" date="2020-08" db="EMBL/GenBank/DDBJ databases">
        <title>Sequencing the genomes of 1000 actinobacteria strains.</title>
        <authorList>
            <person name="Klenk H.-P."/>
        </authorList>
    </citation>
    <scope>NUCLEOTIDE SEQUENCE [LARGE SCALE GENOMIC DNA]</scope>
    <source>
        <strain evidence="4">DSM 27064</strain>
    </source>
</reference>
<dbReference type="Proteomes" id="UP000571183">
    <property type="component" value="Unassembled WGS sequence"/>
</dbReference>
<evidence type="ECO:0000313" key="5">
    <source>
        <dbReference type="Proteomes" id="UP000571183"/>
    </source>
</evidence>
<evidence type="ECO:0000256" key="2">
    <source>
        <dbReference type="SAM" id="Phobius"/>
    </source>
</evidence>
<keyword evidence="5" id="KW-1185">Reference proteome</keyword>
<dbReference type="Gene3D" id="2.60.40.10">
    <property type="entry name" value="Immunoglobulins"/>
    <property type="match status" value="1"/>
</dbReference>
<comment type="caution">
    <text evidence="4">The sequence shown here is derived from an EMBL/GenBank/DDBJ whole genome shotgun (WGS) entry which is preliminary data.</text>
</comment>
<keyword evidence="2" id="KW-0472">Membrane</keyword>
<dbReference type="EMBL" id="JACIFD010000004">
    <property type="protein sequence ID" value="MBB4071247.1"/>
    <property type="molecule type" value="Genomic_DNA"/>
</dbReference>
<protein>
    <recommendedName>
        <fullName evidence="6">Prealbumin-like fold domain-containing protein</fullName>
    </recommendedName>
</protein>
<feature type="region of interest" description="Disordered" evidence="1">
    <location>
        <begin position="323"/>
        <end position="342"/>
    </location>
</feature>
<dbReference type="AlphaFoldDB" id="A0A840DMJ7"/>